<evidence type="ECO:0000256" key="2">
    <source>
        <dbReference type="ARBA" id="ARBA00022527"/>
    </source>
</evidence>
<evidence type="ECO:0000256" key="5">
    <source>
        <dbReference type="ARBA" id="ARBA00022777"/>
    </source>
</evidence>
<dbReference type="SMART" id="SM00220">
    <property type="entry name" value="S_TKc"/>
    <property type="match status" value="1"/>
</dbReference>
<feature type="domain" description="PASTA" evidence="12">
    <location>
        <begin position="602"/>
        <end position="662"/>
    </location>
</feature>
<evidence type="ECO:0000256" key="3">
    <source>
        <dbReference type="ARBA" id="ARBA00022679"/>
    </source>
</evidence>
<dbReference type="RefSeq" id="WP_091237595.1">
    <property type="nucleotide sequence ID" value="NZ_FMCU01000001.1"/>
</dbReference>
<dbReference type="EC" id="2.7.11.1" evidence="1"/>
<dbReference type="EMBL" id="FMCU01000001">
    <property type="protein sequence ID" value="SCE68807.1"/>
    <property type="molecule type" value="Genomic_DNA"/>
</dbReference>
<comment type="catalytic activity">
    <reaction evidence="7">
        <text>L-threonyl-[protein] + ATP = O-phospho-L-threonyl-[protein] + ADP + H(+)</text>
        <dbReference type="Rhea" id="RHEA:46608"/>
        <dbReference type="Rhea" id="RHEA-COMP:11060"/>
        <dbReference type="Rhea" id="RHEA-COMP:11605"/>
        <dbReference type="ChEBI" id="CHEBI:15378"/>
        <dbReference type="ChEBI" id="CHEBI:30013"/>
        <dbReference type="ChEBI" id="CHEBI:30616"/>
        <dbReference type="ChEBI" id="CHEBI:61977"/>
        <dbReference type="ChEBI" id="CHEBI:456216"/>
        <dbReference type="EC" id="2.7.11.1"/>
    </reaction>
</comment>
<dbReference type="InterPro" id="IPR008271">
    <property type="entry name" value="Ser/Thr_kinase_AS"/>
</dbReference>
<dbReference type="Pfam" id="PF00069">
    <property type="entry name" value="Pkinase"/>
    <property type="match status" value="1"/>
</dbReference>
<dbReference type="InterPro" id="IPR005543">
    <property type="entry name" value="PASTA_dom"/>
</dbReference>
<proteinExistence type="predicted"/>
<dbReference type="PANTHER" id="PTHR43289">
    <property type="entry name" value="MITOGEN-ACTIVATED PROTEIN KINASE KINASE KINASE 20-RELATED"/>
    <property type="match status" value="1"/>
</dbReference>
<organism evidence="13 14">
    <name type="scientific">Micromonospora matsumotoense</name>
    <dbReference type="NCBI Taxonomy" id="121616"/>
    <lineage>
        <taxon>Bacteria</taxon>
        <taxon>Bacillati</taxon>
        <taxon>Actinomycetota</taxon>
        <taxon>Actinomycetes</taxon>
        <taxon>Micromonosporales</taxon>
        <taxon>Micromonosporaceae</taxon>
        <taxon>Micromonospora</taxon>
    </lineage>
</organism>
<dbReference type="CDD" id="cd06577">
    <property type="entry name" value="PASTA_pknB"/>
    <property type="match status" value="4"/>
</dbReference>
<gene>
    <name evidence="13" type="ORF">GA0070216_101370</name>
</gene>
<dbReference type="SUPFAM" id="SSF56112">
    <property type="entry name" value="Protein kinase-like (PK-like)"/>
    <property type="match status" value="1"/>
</dbReference>
<evidence type="ECO:0000313" key="14">
    <source>
        <dbReference type="Proteomes" id="UP000198797"/>
    </source>
</evidence>
<keyword evidence="4" id="KW-0547">Nucleotide-binding</keyword>
<feature type="transmembrane region" description="Helical" evidence="10">
    <location>
        <begin position="378"/>
        <end position="398"/>
    </location>
</feature>
<dbReference type="AlphaFoldDB" id="A0A1C4UAY2"/>
<reference evidence="14" key="1">
    <citation type="submission" date="2016-06" db="EMBL/GenBank/DDBJ databases">
        <authorList>
            <person name="Varghese N."/>
            <person name="Submissions Spin"/>
        </authorList>
    </citation>
    <scope>NUCLEOTIDE SEQUENCE [LARGE SCALE GENOMIC DNA]</scope>
    <source>
        <strain evidence="14">DSM 44100</strain>
    </source>
</reference>
<dbReference type="CDD" id="cd14014">
    <property type="entry name" value="STKc_PknB_like"/>
    <property type="match status" value="1"/>
</dbReference>
<feature type="region of interest" description="Disordered" evidence="9">
    <location>
        <begin position="336"/>
        <end position="358"/>
    </location>
</feature>
<protein>
    <recommendedName>
        <fullName evidence="1">non-specific serine/threonine protein kinase</fullName>
        <ecNumber evidence="1">2.7.11.1</ecNumber>
    </recommendedName>
</protein>
<evidence type="ECO:0000256" key="6">
    <source>
        <dbReference type="ARBA" id="ARBA00022840"/>
    </source>
</evidence>
<keyword evidence="10" id="KW-1133">Transmembrane helix</keyword>
<dbReference type="PROSITE" id="PS00108">
    <property type="entry name" value="PROTEIN_KINASE_ST"/>
    <property type="match status" value="1"/>
</dbReference>
<dbReference type="Gene3D" id="1.10.510.10">
    <property type="entry name" value="Transferase(Phosphotransferase) domain 1"/>
    <property type="match status" value="1"/>
</dbReference>
<dbReference type="PROSITE" id="PS51178">
    <property type="entry name" value="PASTA"/>
    <property type="match status" value="4"/>
</dbReference>
<dbReference type="GO" id="GO:0005524">
    <property type="term" value="F:ATP binding"/>
    <property type="evidence" value="ECO:0007669"/>
    <property type="project" value="UniProtKB-KW"/>
</dbReference>
<evidence type="ECO:0000256" key="1">
    <source>
        <dbReference type="ARBA" id="ARBA00012513"/>
    </source>
</evidence>
<comment type="catalytic activity">
    <reaction evidence="8">
        <text>L-seryl-[protein] + ATP = O-phospho-L-seryl-[protein] + ADP + H(+)</text>
        <dbReference type="Rhea" id="RHEA:17989"/>
        <dbReference type="Rhea" id="RHEA-COMP:9863"/>
        <dbReference type="Rhea" id="RHEA-COMP:11604"/>
        <dbReference type="ChEBI" id="CHEBI:15378"/>
        <dbReference type="ChEBI" id="CHEBI:29999"/>
        <dbReference type="ChEBI" id="CHEBI:30616"/>
        <dbReference type="ChEBI" id="CHEBI:83421"/>
        <dbReference type="ChEBI" id="CHEBI:456216"/>
        <dbReference type="EC" id="2.7.11.1"/>
    </reaction>
</comment>
<evidence type="ECO:0000259" key="11">
    <source>
        <dbReference type="PROSITE" id="PS50011"/>
    </source>
</evidence>
<feature type="region of interest" description="Disordered" evidence="9">
    <location>
        <begin position="570"/>
        <end position="592"/>
    </location>
</feature>
<keyword evidence="10" id="KW-0812">Transmembrane</keyword>
<keyword evidence="2 13" id="KW-0723">Serine/threonine-protein kinase</keyword>
<dbReference type="Gene3D" id="3.30.200.20">
    <property type="entry name" value="Phosphorylase Kinase, domain 1"/>
    <property type="match status" value="1"/>
</dbReference>
<dbReference type="PROSITE" id="PS50011">
    <property type="entry name" value="PROTEIN_KINASE_DOM"/>
    <property type="match status" value="1"/>
</dbReference>
<evidence type="ECO:0000256" key="10">
    <source>
        <dbReference type="SAM" id="Phobius"/>
    </source>
</evidence>
<keyword evidence="3" id="KW-0808">Transferase</keyword>
<keyword evidence="5 13" id="KW-0418">Kinase</keyword>
<evidence type="ECO:0000256" key="4">
    <source>
        <dbReference type="ARBA" id="ARBA00022741"/>
    </source>
</evidence>
<dbReference type="STRING" id="121616.GA0070216_101370"/>
<evidence type="ECO:0000313" key="13">
    <source>
        <dbReference type="EMBL" id="SCE68807.1"/>
    </source>
</evidence>
<dbReference type="OrthoDB" id="308915at2"/>
<sequence>MDIQVADTLLGSLLDGRYRIRGRVARGGMATVYTATDERLERTVAVKIIHPSQAAEARSRLAGFPDRFTDEAKAIARLTHPNVVAVYDQGTHQGLPYLVMEYVRGRTLREVLAERHRLNPDEALAIMEQMLAAIAAAHRAGLVHRDVKPENVLVAEAPTGGVANLVDSVVKVADFGLARAVEASAEEGDGNQLMATVAYVAPELVTDGRADTRTDVYSAGIVLFEMLTGRVPYDGDRPVDVAWQHVDRDVPAPSILVPGLPRVLDELVARATRRDPGARPADAGALLAEVQVARDDLGNPNAHTAVLGRVAEDLPAVAQPTMVVAAVTPVTRPTWARLPEPATPQQRPHRRRAAESTGLGSRLAELRTRVMGSPRGRLSVAAAVVVVGLLAAMGGWWVGVGRYTVAPQLVNLSRADAQAQADRAGFRLTFAAPRYDEKIPRDGVVAQDPGSAAKILKGGTITLTLSLGPERFPLPDVVGKEFDLAEADLTGAKLVVAKGSPRYDDNLPAGVVVDTNPKVGTEVKPGTKVTVILSRGRAPITVPDLVGKSLNDARSALSRLGLVPVETYKDSDKPRDEVLGQSPADGAGVEKGTKVKLDVSKGPPQVAVPRVVDLPCQQAKQQLEGAGFTVNVQFNPNGIVRFQNPGENSQVPPGTPVTLGCL</sequence>
<keyword evidence="6" id="KW-0067">ATP-binding</keyword>
<evidence type="ECO:0000259" key="12">
    <source>
        <dbReference type="PROSITE" id="PS51178"/>
    </source>
</evidence>
<feature type="domain" description="PASTA" evidence="12">
    <location>
        <begin position="404"/>
        <end position="467"/>
    </location>
</feature>
<dbReference type="InterPro" id="IPR000719">
    <property type="entry name" value="Prot_kinase_dom"/>
</dbReference>
<dbReference type="Proteomes" id="UP000198797">
    <property type="component" value="Unassembled WGS sequence"/>
</dbReference>
<feature type="domain" description="PASTA" evidence="12">
    <location>
        <begin position="536"/>
        <end position="601"/>
    </location>
</feature>
<dbReference type="InterPro" id="IPR011009">
    <property type="entry name" value="Kinase-like_dom_sf"/>
</dbReference>
<dbReference type="GO" id="GO:0004674">
    <property type="term" value="F:protein serine/threonine kinase activity"/>
    <property type="evidence" value="ECO:0007669"/>
    <property type="project" value="UniProtKB-KW"/>
</dbReference>
<dbReference type="Pfam" id="PF03793">
    <property type="entry name" value="PASTA"/>
    <property type="match status" value="4"/>
</dbReference>
<keyword evidence="14" id="KW-1185">Reference proteome</keyword>
<feature type="domain" description="Protein kinase" evidence="11">
    <location>
        <begin position="18"/>
        <end position="306"/>
    </location>
</feature>
<evidence type="ECO:0000256" key="8">
    <source>
        <dbReference type="ARBA" id="ARBA00048679"/>
    </source>
</evidence>
<dbReference type="Gene3D" id="3.30.10.20">
    <property type="match status" value="4"/>
</dbReference>
<feature type="domain" description="PASTA" evidence="12">
    <location>
        <begin position="468"/>
        <end position="535"/>
    </location>
</feature>
<dbReference type="PANTHER" id="PTHR43289:SF34">
    <property type="entry name" value="SERINE_THREONINE-PROTEIN KINASE YBDM-RELATED"/>
    <property type="match status" value="1"/>
</dbReference>
<dbReference type="SUPFAM" id="SSF54184">
    <property type="entry name" value="Penicillin-binding protein 2x (pbp-2x), c-terminal domain"/>
    <property type="match status" value="1"/>
</dbReference>
<evidence type="ECO:0000256" key="9">
    <source>
        <dbReference type="SAM" id="MobiDB-lite"/>
    </source>
</evidence>
<name>A0A1C4UAY2_9ACTN</name>
<evidence type="ECO:0000256" key="7">
    <source>
        <dbReference type="ARBA" id="ARBA00047899"/>
    </source>
</evidence>
<dbReference type="SMART" id="SM00740">
    <property type="entry name" value="PASTA"/>
    <property type="match status" value="4"/>
</dbReference>
<dbReference type="NCBIfam" id="NF033483">
    <property type="entry name" value="PknB_PASTA_kin"/>
    <property type="match status" value="1"/>
</dbReference>
<keyword evidence="10" id="KW-0472">Membrane</keyword>
<accession>A0A1C4UAY2</accession>